<dbReference type="SMART" id="SM00382">
    <property type="entry name" value="AAA"/>
    <property type="match status" value="1"/>
</dbReference>
<dbReference type="GO" id="GO:0098796">
    <property type="term" value="C:membrane protein complex"/>
    <property type="evidence" value="ECO:0007669"/>
    <property type="project" value="UniProtKB-ARBA"/>
</dbReference>
<dbReference type="InterPro" id="IPR017911">
    <property type="entry name" value="MacB-like_ATP-bd"/>
</dbReference>
<accession>A0A537K288</accession>
<dbReference type="InterPro" id="IPR003439">
    <property type="entry name" value="ABC_transporter-like_ATP-bd"/>
</dbReference>
<evidence type="ECO:0000256" key="1">
    <source>
        <dbReference type="ARBA" id="ARBA00022448"/>
    </source>
</evidence>
<dbReference type="InterPro" id="IPR027417">
    <property type="entry name" value="P-loop_NTPase"/>
</dbReference>
<dbReference type="Pfam" id="PF00005">
    <property type="entry name" value="ABC_tran"/>
    <property type="match status" value="1"/>
</dbReference>
<dbReference type="GO" id="GO:0016887">
    <property type="term" value="F:ATP hydrolysis activity"/>
    <property type="evidence" value="ECO:0007669"/>
    <property type="project" value="InterPro"/>
</dbReference>
<dbReference type="InterPro" id="IPR015854">
    <property type="entry name" value="ABC_transpr_LolD-like"/>
</dbReference>
<dbReference type="PROSITE" id="PS00211">
    <property type="entry name" value="ABC_TRANSPORTER_1"/>
    <property type="match status" value="1"/>
</dbReference>
<evidence type="ECO:0000259" key="4">
    <source>
        <dbReference type="PROSITE" id="PS50893"/>
    </source>
</evidence>
<organism evidence="5 6">
    <name type="scientific">Candidatus Segetimicrobium genomatis</name>
    <dbReference type="NCBI Taxonomy" id="2569760"/>
    <lineage>
        <taxon>Bacteria</taxon>
        <taxon>Bacillati</taxon>
        <taxon>Candidatus Sysuimicrobiota</taxon>
        <taxon>Candidatus Sysuimicrobiia</taxon>
        <taxon>Candidatus Sysuimicrobiales</taxon>
        <taxon>Candidatus Segetimicrobiaceae</taxon>
        <taxon>Candidatus Segetimicrobium</taxon>
    </lineage>
</organism>
<dbReference type="PANTHER" id="PTHR24220:SF86">
    <property type="entry name" value="ABC TRANSPORTER ABCH.1"/>
    <property type="match status" value="1"/>
</dbReference>
<keyword evidence="3 5" id="KW-0067">ATP-binding</keyword>
<dbReference type="GO" id="GO:0005524">
    <property type="term" value="F:ATP binding"/>
    <property type="evidence" value="ECO:0007669"/>
    <property type="project" value="UniProtKB-KW"/>
</dbReference>
<name>A0A537K288_9BACT</name>
<dbReference type="InterPro" id="IPR017871">
    <property type="entry name" value="ABC_transporter-like_CS"/>
</dbReference>
<dbReference type="GO" id="GO:0005886">
    <property type="term" value="C:plasma membrane"/>
    <property type="evidence" value="ECO:0007669"/>
    <property type="project" value="TreeGrafter"/>
</dbReference>
<dbReference type="Proteomes" id="UP000318509">
    <property type="component" value="Unassembled WGS sequence"/>
</dbReference>
<gene>
    <name evidence="5" type="ORF">E6H00_08295</name>
</gene>
<dbReference type="PROSITE" id="PS50893">
    <property type="entry name" value="ABC_TRANSPORTER_2"/>
    <property type="match status" value="1"/>
</dbReference>
<dbReference type="SUPFAM" id="SSF52540">
    <property type="entry name" value="P-loop containing nucleoside triphosphate hydrolases"/>
    <property type="match status" value="1"/>
</dbReference>
<dbReference type="InterPro" id="IPR003593">
    <property type="entry name" value="AAA+_ATPase"/>
</dbReference>
<evidence type="ECO:0000313" key="5">
    <source>
        <dbReference type="EMBL" id="TMI89897.1"/>
    </source>
</evidence>
<feature type="domain" description="ABC transporter" evidence="4">
    <location>
        <begin position="11"/>
        <end position="250"/>
    </location>
</feature>
<dbReference type="AlphaFoldDB" id="A0A537K288"/>
<dbReference type="CDD" id="cd03255">
    <property type="entry name" value="ABC_MJ0796_LolCDE_FtsE"/>
    <property type="match status" value="1"/>
</dbReference>
<dbReference type="Gene3D" id="3.40.50.300">
    <property type="entry name" value="P-loop containing nucleotide triphosphate hydrolases"/>
    <property type="match status" value="1"/>
</dbReference>
<dbReference type="EMBL" id="VBAK01000117">
    <property type="protein sequence ID" value="TMI89897.1"/>
    <property type="molecule type" value="Genomic_DNA"/>
</dbReference>
<evidence type="ECO:0000256" key="2">
    <source>
        <dbReference type="ARBA" id="ARBA00022741"/>
    </source>
</evidence>
<keyword evidence="2" id="KW-0547">Nucleotide-binding</keyword>
<evidence type="ECO:0000256" key="3">
    <source>
        <dbReference type="ARBA" id="ARBA00022840"/>
    </source>
</evidence>
<dbReference type="FunFam" id="3.40.50.300:FF:000032">
    <property type="entry name" value="Export ABC transporter ATP-binding protein"/>
    <property type="match status" value="1"/>
</dbReference>
<dbReference type="PANTHER" id="PTHR24220">
    <property type="entry name" value="IMPORT ATP-BINDING PROTEIN"/>
    <property type="match status" value="1"/>
</dbReference>
<dbReference type="GO" id="GO:0022857">
    <property type="term" value="F:transmembrane transporter activity"/>
    <property type="evidence" value="ECO:0007669"/>
    <property type="project" value="TreeGrafter"/>
</dbReference>
<sequence>MQNSPRPDAIIEARDLTKVYGQGDGAVHALQGVSLRVRSGEFVAIMGPSGSGKSTLMHLLGCLDRPTSGSYRLAGEEVSHFSRDQLAAVRNRHIGFVFQSFNLLARTPAVGNVELPMLYAGVPKDERAPRARALLESVGLGERLTHRPGELSGGQQQRVAIARALANRPPLLLADEPTGNLDSASSAELMTLFRRLNREQAITIVVVTHDVNIAAWAQRVMVFNDGRVTEDRPVTGAVAKSERDALAAPAGVREVRV</sequence>
<evidence type="ECO:0000313" key="6">
    <source>
        <dbReference type="Proteomes" id="UP000318509"/>
    </source>
</evidence>
<protein>
    <submittedName>
        <fullName evidence="5">ABC transporter ATP-binding protein</fullName>
    </submittedName>
</protein>
<keyword evidence="1" id="KW-0813">Transport</keyword>
<proteinExistence type="predicted"/>
<reference evidence="5 6" key="1">
    <citation type="journal article" date="2019" name="Nat. Microbiol.">
        <title>Mediterranean grassland soil C-N compound turnover is dependent on rainfall and depth, and is mediated by genomically divergent microorganisms.</title>
        <authorList>
            <person name="Diamond S."/>
            <person name="Andeer P.F."/>
            <person name="Li Z."/>
            <person name="Crits-Christoph A."/>
            <person name="Burstein D."/>
            <person name="Anantharaman K."/>
            <person name="Lane K.R."/>
            <person name="Thomas B.C."/>
            <person name="Pan C."/>
            <person name="Northen T.R."/>
            <person name="Banfield J.F."/>
        </authorList>
    </citation>
    <scope>NUCLEOTIDE SEQUENCE [LARGE SCALE GENOMIC DNA]</scope>
    <source>
        <strain evidence="5">NP_3</strain>
    </source>
</reference>
<comment type="caution">
    <text evidence="5">The sequence shown here is derived from an EMBL/GenBank/DDBJ whole genome shotgun (WGS) entry which is preliminary data.</text>
</comment>